<sequence>MSSPGRVLAILDLFTEENPIWQPDKINDVLGYSRPTGYRYVKELVEAGLLQKVAAGRYSLGGRIIALDYQLRQTDPVLFAADPVMRKLAASTKFDAALSVMFAGPQVIDVHRVSAEKDLHLSYGRGRPRPLFLAASPKVLLAHLPRSSLKKIYATHAKEIGLNGMGDTWQEFLSVLTKIRKDGFYRSQGELESGLGAVAVPIFNAEGDCVAALALVGSVQRFDTGLNARLLSSLQKASAVIRLSLG</sequence>
<dbReference type="GO" id="GO:0003677">
    <property type="term" value="F:DNA binding"/>
    <property type="evidence" value="ECO:0007669"/>
    <property type="project" value="UniProtKB-KW"/>
</dbReference>
<dbReference type="PROSITE" id="PS51077">
    <property type="entry name" value="HTH_ICLR"/>
    <property type="match status" value="1"/>
</dbReference>
<protein>
    <submittedName>
        <fullName evidence="6">HTH-type transcriptional regulator KipR</fullName>
    </submittedName>
</protein>
<dbReference type="PROSITE" id="PS51078">
    <property type="entry name" value="ICLR_ED"/>
    <property type="match status" value="1"/>
</dbReference>
<evidence type="ECO:0000259" key="5">
    <source>
        <dbReference type="PROSITE" id="PS51078"/>
    </source>
</evidence>
<dbReference type="GO" id="GO:0003700">
    <property type="term" value="F:DNA-binding transcription factor activity"/>
    <property type="evidence" value="ECO:0007669"/>
    <property type="project" value="TreeGrafter"/>
</dbReference>
<dbReference type="SUPFAM" id="SSF55781">
    <property type="entry name" value="GAF domain-like"/>
    <property type="match status" value="1"/>
</dbReference>
<dbReference type="Pfam" id="PF09339">
    <property type="entry name" value="HTH_IclR"/>
    <property type="match status" value="1"/>
</dbReference>
<dbReference type="Pfam" id="PF01614">
    <property type="entry name" value="IclR_C"/>
    <property type="match status" value="1"/>
</dbReference>
<dbReference type="EMBL" id="CABPSE010000008">
    <property type="protein sequence ID" value="VVE12764.1"/>
    <property type="molecule type" value="Genomic_DNA"/>
</dbReference>
<dbReference type="Gene3D" id="3.30.450.40">
    <property type="match status" value="1"/>
</dbReference>
<dbReference type="PANTHER" id="PTHR30136">
    <property type="entry name" value="HELIX-TURN-HELIX TRANSCRIPTIONAL REGULATOR, ICLR FAMILY"/>
    <property type="match status" value="1"/>
</dbReference>
<dbReference type="InterPro" id="IPR036390">
    <property type="entry name" value="WH_DNA-bd_sf"/>
</dbReference>
<organism evidence="6 7">
    <name type="scientific">Pandoraea communis</name>
    <dbReference type="NCBI Taxonomy" id="2508297"/>
    <lineage>
        <taxon>Bacteria</taxon>
        <taxon>Pseudomonadati</taxon>
        <taxon>Pseudomonadota</taxon>
        <taxon>Betaproteobacteria</taxon>
        <taxon>Burkholderiales</taxon>
        <taxon>Burkholderiaceae</taxon>
        <taxon>Pandoraea</taxon>
    </lineage>
</organism>
<feature type="domain" description="HTH iclR-type" evidence="4">
    <location>
        <begin position="1"/>
        <end position="62"/>
    </location>
</feature>
<dbReference type="SUPFAM" id="SSF46785">
    <property type="entry name" value="Winged helix' DNA-binding domain"/>
    <property type="match status" value="1"/>
</dbReference>
<dbReference type="InterPro" id="IPR005471">
    <property type="entry name" value="Tscrpt_reg_IclR_N"/>
</dbReference>
<evidence type="ECO:0000259" key="4">
    <source>
        <dbReference type="PROSITE" id="PS51077"/>
    </source>
</evidence>
<evidence type="ECO:0000256" key="2">
    <source>
        <dbReference type="ARBA" id="ARBA00023125"/>
    </source>
</evidence>
<dbReference type="PANTHER" id="PTHR30136:SF24">
    <property type="entry name" value="HTH-TYPE TRANSCRIPTIONAL REPRESSOR ALLR"/>
    <property type="match status" value="1"/>
</dbReference>
<keyword evidence="7" id="KW-1185">Reference proteome</keyword>
<evidence type="ECO:0000256" key="3">
    <source>
        <dbReference type="ARBA" id="ARBA00023163"/>
    </source>
</evidence>
<dbReference type="RefSeq" id="WP_150585377.1">
    <property type="nucleotide sequence ID" value="NZ_CABPSE010000008.1"/>
</dbReference>
<evidence type="ECO:0000256" key="1">
    <source>
        <dbReference type="ARBA" id="ARBA00023015"/>
    </source>
</evidence>
<dbReference type="Gene3D" id="1.10.10.10">
    <property type="entry name" value="Winged helix-like DNA-binding domain superfamily/Winged helix DNA-binding domain"/>
    <property type="match status" value="1"/>
</dbReference>
<dbReference type="InterPro" id="IPR014757">
    <property type="entry name" value="Tscrpt_reg_IclR_C"/>
</dbReference>
<keyword evidence="1" id="KW-0805">Transcription regulation</keyword>
<accession>A0A5E4VN80</accession>
<dbReference type="Proteomes" id="UP000383971">
    <property type="component" value="Unassembled WGS sequence"/>
</dbReference>
<keyword evidence="2" id="KW-0238">DNA-binding</keyword>
<keyword evidence="3" id="KW-0804">Transcription</keyword>
<dbReference type="GO" id="GO:0045892">
    <property type="term" value="P:negative regulation of DNA-templated transcription"/>
    <property type="evidence" value="ECO:0007669"/>
    <property type="project" value="TreeGrafter"/>
</dbReference>
<evidence type="ECO:0000313" key="6">
    <source>
        <dbReference type="EMBL" id="VVE12764.1"/>
    </source>
</evidence>
<dbReference type="InterPro" id="IPR029016">
    <property type="entry name" value="GAF-like_dom_sf"/>
</dbReference>
<name>A0A5E4VN80_9BURK</name>
<reference evidence="6 7" key="1">
    <citation type="submission" date="2019-08" db="EMBL/GenBank/DDBJ databases">
        <authorList>
            <person name="Peeters C."/>
        </authorList>
    </citation>
    <scope>NUCLEOTIDE SEQUENCE [LARGE SCALE GENOMIC DNA]</scope>
    <source>
        <strain evidence="6 7">LMG 31111</strain>
    </source>
</reference>
<dbReference type="SMART" id="SM00346">
    <property type="entry name" value="HTH_ICLR"/>
    <property type="match status" value="1"/>
</dbReference>
<gene>
    <name evidence="6" type="primary">kipR_3</name>
    <name evidence="6" type="ORF">PCO31111_02747</name>
</gene>
<proteinExistence type="predicted"/>
<dbReference type="InterPro" id="IPR036388">
    <property type="entry name" value="WH-like_DNA-bd_sf"/>
</dbReference>
<dbReference type="InterPro" id="IPR050707">
    <property type="entry name" value="HTH_MetabolicPath_Reg"/>
</dbReference>
<feature type="domain" description="IclR-ED" evidence="5">
    <location>
        <begin position="63"/>
        <end position="246"/>
    </location>
</feature>
<dbReference type="AlphaFoldDB" id="A0A5E4VN80"/>
<evidence type="ECO:0000313" key="7">
    <source>
        <dbReference type="Proteomes" id="UP000383971"/>
    </source>
</evidence>